<dbReference type="PROSITE" id="PS50887">
    <property type="entry name" value="GGDEF"/>
    <property type="match status" value="1"/>
</dbReference>
<comment type="caution">
    <text evidence="3">The sequence shown here is derived from an EMBL/GenBank/DDBJ whole genome shotgun (WGS) entry which is preliminary data.</text>
</comment>
<dbReference type="NCBIfam" id="TIGR00254">
    <property type="entry name" value="GGDEF"/>
    <property type="match status" value="1"/>
</dbReference>
<protein>
    <submittedName>
        <fullName evidence="3">GGDEF domain-containing protein</fullName>
    </submittedName>
</protein>
<proteinExistence type="predicted"/>
<reference evidence="3" key="1">
    <citation type="journal article" date="2014" name="Int. J. Syst. Evol. Microbiol.">
        <title>Complete genome sequence of Corynebacterium casei LMG S-19264T (=DSM 44701T), isolated from a smear-ripened cheese.</title>
        <authorList>
            <consortium name="US DOE Joint Genome Institute (JGI-PGF)"/>
            <person name="Walter F."/>
            <person name="Albersmeier A."/>
            <person name="Kalinowski J."/>
            <person name="Ruckert C."/>
        </authorList>
    </citation>
    <scope>NUCLEOTIDE SEQUENCE</scope>
    <source>
        <strain evidence="3">CGMCC 1.15367</strain>
    </source>
</reference>
<evidence type="ECO:0000313" key="4">
    <source>
        <dbReference type="Proteomes" id="UP000644699"/>
    </source>
</evidence>
<feature type="transmembrane region" description="Helical" evidence="1">
    <location>
        <begin position="20"/>
        <end position="41"/>
    </location>
</feature>
<dbReference type="SUPFAM" id="SSF55073">
    <property type="entry name" value="Nucleotide cyclase"/>
    <property type="match status" value="1"/>
</dbReference>
<sequence>MLRRNECDEIYRALVAELAYSIVPTAIMSATLFGVGLYAYLQAGELRLIAVTLVGTLLSLAKIGLILAHQRQSARVLVSTPLARRFEAMHAVITWPMASSVGALAAAMFHAPVESLHIVATALLFGYCAGVVTRLSIRPLISATAVMLAAAPPLATAALSGVGPHMIVASIFLVFLLGSLETIGYVYRTAKDQITLRLEMAALARRDPLTHLLNRLGLREAFDQLKQRPGTVVALHVLDLDGFKAINDTYGHHSGDRLLKEVANRLNGFAEGGAIVARTGGDEFVIVQPGAAPEVAPDPALGPAIHAKLTRPYAFATGEEHRIGLSLGYTVAAIGEAALEDLIRCADHAAYAAKRGGGGVRHAPYPPPAARVVMARA</sequence>
<reference evidence="3" key="2">
    <citation type="submission" date="2020-09" db="EMBL/GenBank/DDBJ databases">
        <authorList>
            <person name="Sun Q."/>
            <person name="Zhou Y."/>
        </authorList>
    </citation>
    <scope>NUCLEOTIDE SEQUENCE</scope>
    <source>
        <strain evidence="3">CGMCC 1.15367</strain>
    </source>
</reference>
<gene>
    <name evidence="3" type="ORF">GCM10011390_32030</name>
</gene>
<dbReference type="Gene3D" id="3.30.70.270">
    <property type="match status" value="1"/>
</dbReference>
<dbReference type="InterPro" id="IPR043128">
    <property type="entry name" value="Rev_trsase/Diguanyl_cyclase"/>
</dbReference>
<evidence type="ECO:0000313" key="3">
    <source>
        <dbReference type="EMBL" id="GGE10568.1"/>
    </source>
</evidence>
<dbReference type="SMART" id="SM00267">
    <property type="entry name" value="GGDEF"/>
    <property type="match status" value="1"/>
</dbReference>
<feature type="transmembrane region" description="Helical" evidence="1">
    <location>
        <begin position="115"/>
        <end position="133"/>
    </location>
</feature>
<feature type="domain" description="GGDEF" evidence="2">
    <location>
        <begin position="231"/>
        <end position="366"/>
    </location>
</feature>
<feature type="transmembrane region" description="Helical" evidence="1">
    <location>
        <begin position="47"/>
        <end position="68"/>
    </location>
</feature>
<dbReference type="InterPro" id="IPR052155">
    <property type="entry name" value="Biofilm_reg_signaling"/>
</dbReference>
<feature type="transmembrane region" description="Helical" evidence="1">
    <location>
        <begin position="140"/>
        <end position="160"/>
    </location>
</feature>
<feature type="transmembrane region" description="Helical" evidence="1">
    <location>
        <begin position="88"/>
        <end position="109"/>
    </location>
</feature>
<dbReference type="AlphaFoldDB" id="A0A916ZSM4"/>
<dbReference type="RefSeq" id="WP_188910239.1">
    <property type="nucleotide sequence ID" value="NZ_BMIQ01000005.1"/>
</dbReference>
<dbReference type="PANTHER" id="PTHR44757:SF2">
    <property type="entry name" value="BIOFILM ARCHITECTURE MAINTENANCE PROTEIN MBAA"/>
    <property type="match status" value="1"/>
</dbReference>
<evidence type="ECO:0000259" key="2">
    <source>
        <dbReference type="PROSITE" id="PS50887"/>
    </source>
</evidence>
<name>A0A916ZSM4_9HYPH</name>
<dbReference type="Pfam" id="PF00990">
    <property type="entry name" value="GGDEF"/>
    <property type="match status" value="1"/>
</dbReference>
<dbReference type="EMBL" id="BMIQ01000005">
    <property type="protein sequence ID" value="GGE10568.1"/>
    <property type="molecule type" value="Genomic_DNA"/>
</dbReference>
<evidence type="ECO:0000256" key="1">
    <source>
        <dbReference type="SAM" id="Phobius"/>
    </source>
</evidence>
<dbReference type="CDD" id="cd01949">
    <property type="entry name" value="GGDEF"/>
    <property type="match status" value="1"/>
</dbReference>
<keyword evidence="1" id="KW-1133">Transmembrane helix</keyword>
<feature type="transmembrane region" description="Helical" evidence="1">
    <location>
        <begin position="166"/>
        <end position="187"/>
    </location>
</feature>
<dbReference type="PANTHER" id="PTHR44757">
    <property type="entry name" value="DIGUANYLATE CYCLASE DGCP"/>
    <property type="match status" value="1"/>
</dbReference>
<keyword evidence="1" id="KW-0812">Transmembrane</keyword>
<dbReference type="Proteomes" id="UP000644699">
    <property type="component" value="Unassembled WGS sequence"/>
</dbReference>
<keyword evidence="1" id="KW-0472">Membrane</keyword>
<dbReference type="InterPro" id="IPR029787">
    <property type="entry name" value="Nucleotide_cyclase"/>
</dbReference>
<accession>A0A916ZSM4</accession>
<keyword evidence="4" id="KW-1185">Reference proteome</keyword>
<organism evidence="3 4">
    <name type="scientific">Aureimonas endophytica</name>
    <dbReference type="NCBI Taxonomy" id="2027858"/>
    <lineage>
        <taxon>Bacteria</taxon>
        <taxon>Pseudomonadati</taxon>
        <taxon>Pseudomonadota</taxon>
        <taxon>Alphaproteobacteria</taxon>
        <taxon>Hyphomicrobiales</taxon>
        <taxon>Aurantimonadaceae</taxon>
        <taxon>Aureimonas</taxon>
    </lineage>
</organism>
<dbReference type="InterPro" id="IPR000160">
    <property type="entry name" value="GGDEF_dom"/>
</dbReference>